<feature type="compositionally biased region" description="Basic and acidic residues" evidence="1">
    <location>
        <begin position="1"/>
        <end position="17"/>
    </location>
</feature>
<protein>
    <recommendedName>
        <fullName evidence="2">RGS domain-containing protein</fullName>
    </recommendedName>
</protein>
<name>A0AAE0Z1Q3_9GAST</name>
<evidence type="ECO:0000313" key="4">
    <source>
        <dbReference type="Proteomes" id="UP001283361"/>
    </source>
</evidence>
<dbReference type="SUPFAM" id="SSF48097">
    <property type="entry name" value="Regulator of G-protein signaling, RGS"/>
    <property type="match status" value="1"/>
</dbReference>
<sequence>MGVHLDEPSPSLAEHRWSSHVSGAVKPKWTDEDLDAFVRQLSNPQHHVTKLGPIKAAAGGSGRHSAHVQSRHHLPGSGGLDSPRKDSFELCHELQEVDRVRAPLARSETDTSVALTCERHNQHQKDITPNLSRSGEDMSRSLGEGGPTSSSNTGSGGGGLISGLSGLRLIKNKKLARSSHANAKRSAAAAAMQKSKDDVSGTPSPAAASEASPAVTFSCNGSSPESSDVEASTSITAPIAPDQTFGSGKEGAVTSKKRRFRKILSRPLNRSQSAGCAKDVPAHALFLEKQQKKSKDDDLAARKSRASEGDIRHTRLDADEIGEDDDTTLTAPASNTNGSGGKKLLGRIQKTKSADAAMLAADEDGSVVAPPSKHKSRNIAKKISRKMQFLRRRHTDSTLGVMERDEGARRLTTIDPEEAQEWSKSFNTLLFDKTGLELFRGFLLSEHSDENIEFWIACENYKNSKSSKQLPTLAQKIFNDYIAVQARKEVNLDSKTRNLTYESVTSNPNRQTFDEAQRRVQALMEKDSYRRFLESEIYIDLAAGNLQHK</sequence>
<dbReference type="PROSITE" id="PS50132">
    <property type="entry name" value="RGS"/>
    <property type="match status" value="1"/>
</dbReference>
<feature type="compositionally biased region" description="Basic residues" evidence="1">
    <location>
        <begin position="64"/>
        <end position="74"/>
    </location>
</feature>
<feature type="compositionally biased region" description="Basic and acidic residues" evidence="1">
    <location>
        <begin position="117"/>
        <end position="126"/>
    </location>
</feature>
<dbReference type="Gene3D" id="1.10.167.10">
    <property type="entry name" value="Regulator of G-protein Signalling 4, domain 2"/>
    <property type="match status" value="1"/>
</dbReference>
<dbReference type="InterPro" id="IPR016137">
    <property type="entry name" value="RGS"/>
</dbReference>
<dbReference type="PANTHER" id="PTHR10845">
    <property type="entry name" value="REGULATOR OF G PROTEIN SIGNALING"/>
    <property type="match status" value="1"/>
</dbReference>
<feature type="region of interest" description="Disordered" evidence="1">
    <location>
        <begin position="288"/>
        <end position="344"/>
    </location>
</feature>
<dbReference type="Pfam" id="PF00615">
    <property type="entry name" value="RGS"/>
    <property type="match status" value="1"/>
</dbReference>
<feature type="compositionally biased region" description="Low complexity" evidence="1">
    <location>
        <begin position="178"/>
        <end position="191"/>
    </location>
</feature>
<proteinExistence type="predicted"/>
<dbReference type="Proteomes" id="UP001283361">
    <property type="component" value="Unassembled WGS sequence"/>
</dbReference>
<evidence type="ECO:0000313" key="3">
    <source>
        <dbReference type="EMBL" id="KAK3761314.1"/>
    </source>
</evidence>
<reference evidence="3" key="1">
    <citation type="journal article" date="2023" name="G3 (Bethesda)">
        <title>A reference genome for the long-term kleptoplast-retaining sea slug Elysia crispata morphotype clarki.</title>
        <authorList>
            <person name="Eastman K.E."/>
            <person name="Pendleton A.L."/>
            <person name="Shaikh M.A."/>
            <person name="Suttiyut T."/>
            <person name="Ogas R."/>
            <person name="Tomko P."/>
            <person name="Gavelis G."/>
            <person name="Widhalm J.R."/>
            <person name="Wisecaver J.H."/>
        </authorList>
    </citation>
    <scope>NUCLEOTIDE SEQUENCE</scope>
    <source>
        <strain evidence="3">ECLA1</strain>
    </source>
</reference>
<evidence type="ECO:0000256" key="1">
    <source>
        <dbReference type="SAM" id="MobiDB-lite"/>
    </source>
</evidence>
<feature type="domain" description="RGS" evidence="2">
    <location>
        <begin position="425"/>
        <end position="542"/>
    </location>
</feature>
<organism evidence="3 4">
    <name type="scientific">Elysia crispata</name>
    <name type="common">lettuce slug</name>
    <dbReference type="NCBI Taxonomy" id="231223"/>
    <lineage>
        <taxon>Eukaryota</taxon>
        <taxon>Metazoa</taxon>
        <taxon>Spiralia</taxon>
        <taxon>Lophotrochozoa</taxon>
        <taxon>Mollusca</taxon>
        <taxon>Gastropoda</taxon>
        <taxon>Heterobranchia</taxon>
        <taxon>Euthyneura</taxon>
        <taxon>Panpulmonata</taxon>
        <taxon>Sacoglossa</taxon>
        <taxon>Placobranchoidea</taxon>
        <taxon>Plakobranchidae</taxon>
        <taxon>Elysia</taxon>
    </lineage>
</organism>
<dbReference type="SMART" id="SM00315">
    <property type="entry name" value="RGS"/>
    <property type="match status" value="1"/>
</dbReference>
<dbReference type="InterPro" id="IPR036305">
    <property type="entry name" value="RGS_sf"/>
</dbReference>
<keyword evidence="4" id="KW-1185">Reference proteome</keyword>
<dbReference type="PANTHER" id="PTHR10845:SF259">
    <property type="entry name" value="RGS DOMAIN-CONTAINING PROTEIN-RELATED"/>
    <property type="match status" value="1"/>
</dbReference>
<accession>A0AAE0Z1Q3</accession>
<feature type="compositionally biased region" description="Polar residues" evidence="1">
    <location>
        <begin position="215"/>
        <end position="236"/>
    </location>
</feature>
<dbReference type="InterPro" id="IPR044926">
    <property type="entry name" value="RGS_subdomain_2"/>
</dbReference>
<gene>
    <name evidence="3" type="ORF">RRG08_012799</name>
</gene>
<feature type="region of interest" description="Disordered" evidence="1">
    <location>
        <begin position="105"/>
        <end position="159"/>
    </location>
</feature>
<feature type="compositionally biased region" description="Polar residues" evidence="1">
    <location>
        <begin position="328"/>
        <end position="337"/>
    </location>
</feature>
<feature type="region of interest" description="Disordered" evidence="1">
    <location>
        <begin position="176"/>
        <end position="258"/>
    </location>
</feature>
<dbReference type="PRINTS" id="PR01301">
    <property type="entry name" value="RGSPROTEIN"/>
</dbReference>
<feature type="compositionally biased region" description="Basic and acidic residues" evidence="1">
    <location>
        <begin position="289"/>
        <end position="318"/>
    </location>
</feature>
<dbReference type="FunFam" id="1.10.167.10:FF:000001">
    <property type="entry name" value="Putative regulator of g-protein signaling 12"/>
    <property type="match status" value="1"/>
</dbReference>
<dbReference type="EMBL" id="JAWDGP010004913">
    <property type="protein sequence ID" value="KAK3761314.1"/>
    <property type="molecule type" value="Genomic_DNA"/>
</dbReference>
<feature type="region of interest" description="Disordered" evidence="1">
    <location>
        <begin position="1"/>
        <end position="23"/>
    </location>
</feature>
<dbReference type="AlphaFoldDB" id="A0AAE0Z1Q3"/>
<feature type="compositionally biased region" description="Low complexity" evidence="1">
    <location>
        <begin position="203"/>
        <end position="214"/>
    </location>
</feature>
<comment type="caution">
    <text evidence="3">The sequence shown here is derived from an EMBL/GenBank/DDBJ whole genome shotgun (WGS) entry which is preliminary data.</text>
</comment>
<feature type="region of interest" description="Disordered" evidence="1">
    <location>
        <begin position="55"/>
        <end position="85"/>
    </location>
</feature>
<evidence type="ECO:0000259" key="2">
    <source>
        <dbReference type="PROSITE" id="PS50132"/>
    </source>
</evidence>